<dbReference type="PANTHER" id="PTHR38116">
    <property type="entry name" value="CHROMOSOME 7, WHOLE GENOME SHOTGUN SEQUENCE"/>
    <property type="match status" value="1"/>
</dbReference>
<dbReference type="VEuPathDB" id="FungiDB:A1O9_02212"/>
<dbReference type="Gene3D" id="1.20.5.170">
    <property type="match status" value="1"/>
</dbReference>
<dbReference type="Pfam" id="PF11905">
    <property type="entry name" value="DUF3425"/>
    <property type="match status" value="1"/>
</dbReference>
<evidence type="ECO:0000256" key="1">
    <source>
        <dbReference type="SAM" id="MobiDB-lite"/>
    </source>
</evidence>
<evidence type="ECO:0000313" key="2">
    <source>
        <dbReference type="EMBL" id="KEF60651.1"/>
    </source>
</evidence>
<dbReference type="GeneID" id="25277157"/>
<keyword evidence="3" id="KW-1185">Reference proteome</keyword>
<dbReference type="AlphaFoldDB" id="A0A072PL92"/>
<dbReference type="InterPro" id="IPR021833">
    <property type="entry name" value="DUF3425"/>
</dbReference>
<dbReference type="InterPro" id="IPR046347">
    <property type="entry name" value="bZIP_sf"/>
</dbReference>
<dbReference type="SUPFAM" id="SSF57959">
    <property type="entry name" value="Leucine zipper domain"/>
    <property type="match status" value="1"/>
</dbReference>
<evidence type="ECO:0000313" key="3">
    <source>
        <dbReference type="Proteomes" id="UP000027920"/>
    </source>
</evidence>
<reference evidence="2 3" key="1">
    <citation type="submission" date="2013-03" db="EMBL/GenBank/DDBJ databases">
        <title>The Genome Sequence of Exophiala aquamarina CBS 119918.</title>
        <authorList>
            <consortium name="The Broad Institute Genomics Platform"/>
            <person name="Cuomo C."/>
            <person name="de Hoog S."/>
            <person name="Gorbushina A."/>
            <person name="Walker B."/>
            <person name="Young S.K."/>
            <person name="Zeng Q."/>
            <person name="Gargeya S."/>
            <person name="Fitzgerald M."/>
            <person name="Haas B."/>
            <person name="Abouelleil A."/>
            <person name="Allen A.W."/>
            <person name="Alvarado L."/>
            <person name="Arachchi H.M."/>
            <person name="Berlin A.M."/>
            <person name="Chapman S.B."/>
            <person name="Gainer-Dewar J."/>
            <person name="Goldberg J."/>
            <person name="Griggs A."/>
            <person name="Gujja S."/>
            <person name="Hansen M."/>
            <person name="Howarth C."/>
            <person name="Imamovic A."/>
            <person name="Ireland A."/>
            <person name="Larimer J."/>
            <person name="McCowan C."/>
            <person name="Murphy C."/>
            <person name="Pearson M."/>
            <person name="Poon T.W."/>
            <person name="Priest M."/>
            <person name="Roberts A."/>
            <person name="Saif S."/>
            <person name="Shea T."/>
            <person name="Sisk P."/>
            <person name="Sykes S."/>
            <person name="Wortman J."/>
            <person name="Nusbaum C."/>
            <person name="Birren B."/>
        </authorList>
    </citation>
    <scope>NUCLEOTIDE SEQUENCE [LARGE SCALE GENOMIC DNA]</scope>
    <source>
        <strain evidence="2 3">CBS 119918</strain>
    </source>
</reference>
<gene>
    <name evidence="2" type="ORF">A1O9_02212</name>
</gene>
<dbReference type="CDD" id="cd14688">
    <property type="entry name" value="bZIP_YAP"/>
    <property type="match status" value="1"/>
</dbReference>
<name>A0A072PL92_9EURO</name>
<dbReference type="GO" id="GO:0003700">
    <property type="term" value="F:DNA-binding transcription factor activity"/>
    <property type="evidence" value="ECO:0007669"/>
    <property type="project" value="InterPro"/>
</dbReference>
<comment type="caution">
    <text evidence="2">The sequence shown here is derived from an EMBL/GenBank/DDBJ whole genome shotgun (WGS) entry which is preliminary data.</text>
</comment>
<dbReference type="OrthoDB" id="5973539at2759"/>
<dbReference type="PANTHER" id="PTHR38116:SF5">
    <property type="entry name" value="BZIP DOMAIN-CONTAINING PROTEIN"/>
    <property type="match status" value="1"/>
</dbReference>
<feature type="compositionally biased region" description="Basic and acidic residues" evidence="1">
    <location>
        <begin position="41"/>
        <end position="58"/>
    </location>
</feature>
<evidence type="ECO:0008006" key="4">
    <source>
        <dbReference type="Google" id="ProtNLM"/>
    </source>
</evidence>
<feature type="compositionally biased region" description="Polar residues" evidence="1">
    <location>
        <begin position="1"/>
        <end position="26"/>
    </location>
</feature>
<dbReference type="EMBL" id="AMGV01000002">
    <property type="protein sequence ID" value="KEF60651.1"/>
    <property type="molecule type" value="Genomic_DNA"/>
</dbReference>
<feature type="region of interest" description="Disordered" evidence="1">
    <location>
        <begin position="1"/>
        <end position="58"/>
    </location>
</feature>
<feature type="compositionally biased region" description="Acidic residues" evidence="1">
    <location>
        <begin position="445"/>
        <end position="464"/>
    </location>
</feature>
<protein>
    <recommendedName>
        <fullName evidence="4">BZIP domain-containing protein</fullName>
    </recommendedName>
</protein>
<feature type="region of interest" description="Disordered" evidence="1">
    <location>
        <begin position="445"/>
        <end position="471"/>
    </location>
</feature>
<dbReference type="HOGENOM" id="CLU_027434_0_0_1"/>
<dbReference type="RefSeq" id="XP_013263241.1">
    <property type="nucleotide sequence ID" value="XM_013407787.1"/>
</dbReference>
<sequence>MAGCTQPPTRSTSEGKSGQPTASNHADASPTKPQKKPYVRRITDKRREQNRRAQKIYRERLRKRLEDLEEQAATVGSSANDSAAAFITPAPSSGSDDILLGESDCQDGASRVTDSDAIADATATKYSKPQILNLEDAFLAAGDLPISHSQLTTGLRFDVAPSPPATEPLEHLHTPDDYGDIDLRPIWAMPPSKSDKPYVPRKARPPHSLAIRPFNAQRTASSHFSSTAAASTSLADPYINHLRLLGVGSLEASLTIAVYLNIPRSAYINDHPSHFPGCYVALNSDTLGPKSARYSFFQTHLTVTPQLSEHMNAVKEPLRPSPAQLMNPHPSYLDCIVFPYFRDQTVLASVQGILDHEQLVLDILSGGLVCWGGVSDLASSRRARKRQMSDNVAWSTRSWEAKKWFLRKWSWLIGTEEEEEERGDVHGIWKGSRWWWNMRGDIDSDDEGDDYDDEGGDDDGEDPAIAESLTSSGRLEGDQRRFCVPRDGS</sequence>
<accession>A0A072PL92</accession>
<dbReference type="Proteomes" id="UP000027920">
    <property type="component" value="Unassembled WGS sequence"/>
</dbReference>
<proteinExistence type="predicted"/>
<organism evidence="2 3">
    <name type="scientific">Exophiala aquamarina CBS 119918</name>
    <dbReference type="NCBI Taxonomy" id="1182545"/>
    <lineage>
        <taxon>Eukaryota</taxon>
        <taxon>Fungi</taxon>
        <taxon>Dikarya</taxon>
        <taxon>Ascomycota</taxon>
        <taxon>Pezizomycotina</taxon>
        <taxon>Eurotiomycetes</taxon>
        <taxon>Chaetothyriomycetidae</taxon>
        <taxon>Chaetothyriales</taxon>
        <taxon>Herpotrichiellaceae</taxon>
        <taxon>Exophiala</taxon>
    </lineage>
</organism>